<evidence type="ECO:0000256" key="5">
    <source>
        <dbReference type="ARBA" id="ARBA00023136"/>
    </source>
</evidence>
<feature type="transmembrane region" description="Helical" evidence="6">
    <location>
        <begin position="195"/>
        <end position="214"/>
    </location>
</feature>
<feature type="transmembrane region" description="Helical" evidence="6">
    <location>
        <begin position="20"/>
        <end position="39"/>
    </location>
</feature>
<dbReference type="InterPro" id="IPR036259">
    <property type="entry name" value="MFS_trans_sf"/>
</dbReference>
<comment type="subcellular location">
    <subcellularLocation>
        <location evidence="1">Cell membrane</location>
        <topology evidence="1">Multi-pass membrane protein</topology>
    </subcellularLocation>
</comment>
<feature type="transmembrane region" description="Helical" evidence="6">
    <location>
        <begin position="277"/>
        <end position="301"/>
    </location>
</feature>
<evidence type="ECO:0000256" key="2">
    <source>
        <dbReference type="ARBA" id="ARBA00022475"/>
    </source>
</evidence>
<evidence type="ECO:0000256" key="6">
    <source>
        <dbReference type="SAM" id="Phobius"/>
    </source>
</evidence>
<keyword evidence="2" id="KW-1003">Cell membrane</keyword>
<feature type="transmembrane region" description="Helical" evidence="6">
    <location>
        <begin position="138"/>
        <end position="162"/>
    </location>
</feature>
<dbReference type="Gene3D" id="1.20.1250.20">
    <property type="entry name" value="MFS general substrate transporter like domains"/>
    <property type="match status" value="2"/>
</dbReference>
<feature type="domain" description="Major facilitator superfamily (MFS) profile" evidence="7">
    <location>
        <begin position="1"/>
        <end position="365"/>
    </location>
</feature>
<feature type="transmembrane region" description="Helical" evidence="6">
    <location>
        <begin position="344"/>
        <end position="363"/>
    </location>
</feature>
<accession>A0A4S3TQ37</accession>
<keyword evidence="5 6" id="KW-0472">Membrane</keyword>
<dbReference type="EMBL" id="RBZW01000011">
    <property type="protein sequence ID" value="THE66366.1"/>
    <property type="molecule type" value="Genomic_DNA"/>
</dbReference>
<evidence type="ECO:0000313" key="9">
    <source>
        <dbReference type="Proteomes" id="UP000318864"/>
    </source>
</evidence>
<name>A0A4S3TQ37_9EURY</name>
<sequence>MGARMVYPVLLPSLREAYDLDLTTAGLLVTVLFLAYAICQLPGGMLADRVGERRTLVASTFLAAGMLVLVITARSAIVLFGATALFGAAIALYAVSRYTVLSSLYSDQLGTANGVTAASADAGQSVLPPLAGILGASVAWQLGFGYLVPVFLGVGIAVLVVVPSADNRPEQESGGDSWSTVLEVVRRPAVVQGTAIYALGLCIWQAFTGFYPTYLIEIKGLSSTLASGLFGLFFVLGIAIKPVAGGAYDRVGARRSLLVVGLVSGAALAALPSVEGFWPLVIVTALISALLGVSTIVEAFLLTIIPDRLQGTGFGVVRTTAFLIGALSPVAFGAAGDRGLFDEAFLALAAVAGIVVLVTLCLADD</sequence>
<keyword evidence="3 6" id="KW-0812">Transmembrane</keyword>
<dbReference type="InterPro" id="IPR050189">
    <property type="entry name" value="MFS_Efflux_Transporters"/>
</dbReference>
<proteinExistence type="predicted"/>
<feature type="transmembrane region" description="Helical" evidence="6">
    <location>
        <begin position="313"/>
        <end position="332"/>
    </location>
</feature>
<evidence type="ECO:0000256" key="4">
    <source>
        <dbReference type="ARBA" id="ARBA00022989"/>
    </source>
</evidence>
<dbReference type="AlphaFoldDB" id="A0A4S3TQ37"/>
<dbReference type="PANTHER" id="PTHR43124">
    <property type="entry name" value="PURINE EFFLUX PUMP PBUE"/>
    <property type="match status" value="1"/>
</dbReference>
<protein>
    <submittedName>
        <fullName evidence="8">MFS transporter</fullName>
    </submittedName>
</protein>
<reference evidence="8 9" key="1">
    <citation type="submission" date="2018-10" db="EMBL/GenBank/DDBJ databases">
        <title>Natronolimnobius sp. XQ-INN 246 isolated from Inner Mongolia Autonomous Region of China.</title>
        <authorList>
            <person name="Xue Q."/>
        </authorList>
    </citation>
    <scope>NUCLEOTIDE SEQUENCE [LARGE SCALE GENOMIC DNA]</scope>
    <source>
        <strain evidence="8 9">XQ-INN 246</strain>
    </source>
</reference>
<keyword evidence="4 6" id="KW-1133">Transmembrane helix</keyword>
<feature type="transmembrane region" description="Helical" evidence="6">
    <location>
        <begin position="220"/>
        <end position="240"/>
    </location>
</feature>
<dbReference type="Pfam" id="PF07690">
    <property type="entry name" value="MFS_1"/>
    <property type="match status" value="1"/>
</dbReference>
<organism evidence="8 9">
    <name type="scientific">Salinadaptatus halalkaliphilus</name>
    <dbReference type="NCBI Taxonomy" id="2419781"/>
    <lineage>
        <taxon>Archaea</taxon>
        <taxon>Methanobacteriati</taxon>
        <taxon>Methanobacteriota</taxon>
        <taxon>Stenosarchaea group</taxon>
        <taxon>Halobacteria</taxon>
        <taxon>Halobacteriales</taxon>
        <taxon>Natrialbaceae</taxon>
        <taxon>Salinadaptatus</taxon>
    </lineage>
</organism>
<evidence type="ECO:0000256" key="1">
    <source>
        <dbReference type="ARBA" id="ARBA00004651"/>
    </source>
</evidence>
<dbReference type="GO" id="GO:0022857">
    <property type="term" value="F:transmembrane transporter activity"/>
    <property type="evidence" value="ECO:0007669"/>
    <property type="project" value="InterPro"/>
</dbReference>
<dbReference type="PROSITE" id="PS50850">
    <property type="entry name" value="MFS"/>
    <property type="match status" value="1"/>
</dbReference>
<evidence type="ECO:0000259" key="7">
    <source>
        <dbReference type="PROSITE" id="PS50850"/>
    </source>
</evidence>
<dbReference type="GO" id="GO:0005886">
    <property type="term" value="C:plasma membrane"/>
    <property type="evidence" value="ECO:0007669"/>
    <property type="project" value="UniProtKB-SubCell"/>
</dbReference>
<gene>
    <name evidence="8" type="ORF">D8Y22_03410</name>
</gene>
<dbReference type="Proteomes" id="UP000318864">
    <property type="component" value="Unassembled WGS sequence"/>
</dbReference>
<comment type="caution">
    <text evidence="8">The sequence shown here is derived from an EMBL/GenBank/DDBJ whole genome shotgun (WGS) entry which is preliminary data.</text>
</comment>
<dbReference type="InterPro" id="IPR020846">
    <property type="entry name" value="MFS_dom"/>
</dbReference>
<evidence type="ECO:0000313" key="8">
    <source>
        <dbReference type="EMBL" id="THE66366.1"/>
    </source>
</evidence>
<feature type="transmembrane region" description="Helical" evidence="6">
    <location>
        <begin position="60"/>
        <end position="93"/>
    </location>
</feature>
<dbReference type="OrthoDB" id="204820at2157"/>
<dbReference type="InterPro" id="IPR011701">
    <property type="entry name" value="MFS"/>
</dbReference>
<dbReference type="SUPFAM" id="SSF103473">
    <property type="entry name" value="MFS general substrate transporter"/>
    <property type="match status" value="1"/>
</dbReference>
<feature type="transmembrane region" description="Helical" evidence="6">
    <location>
        <begin position="252"/>
        <end position="271"/>
    </location>
</feature>
<keyword evidence="9" id="KW-1185">Reference proteome</keyword>
<dbReference type="PANTHER" id="PTHR43124:SF3">
    <property type="entry name" value="CHLORAMPHENICOL EFFLUX PUMP RV0191"/>
    <property type="match status" value="1"/>
</dbReference>
<evidence type="ECO:0000256" key="3">
    <source>
        <dbReference type="ARBA" id="ARBA00022692"/>
    </source>
</evidence>